<name>A0A182S6Z2_9DIPT</name>
<feature type="compositionally biased region" description="Basic and acidic residues" evidence="1">
    <location>
        <begin position="104"/>
        <end position="115"/>
    </location>
</feature>
<feature type="compositionally biased region" description="Low complexity" evidence="1">
    <location>
        <begin position="162"/>
        <end position="176"/>
    </location>
</feature>
<protein>
    <submittedName>
        <fullName evidence="2">Uncharacterized protein</fullName>
    </submittedName>
</protein>
<feature type="compositionally biased region" description="Low complexity" evidence="1">
    <location>
        <begin position="217"/>
        <end position="235"/>
    </location>
</feature>
<feature type="compositionally biased region" description="Low complexity" evidence="1">
    <location>
        <begin position="85"/>
        <end position="98"/>
    </location>
</feature>
<dbReference type="VEuPathDB" id="VectorBase:AMAM000912"/>
<dbReference type="AlphaFoldDB" id="A0A182S6Z2"/>
<reference evidence="3" key="1">
    <citation type="submission" date="2013-09" db="EMBL/GenBank/DDBJ databases">
        <title>The Genome Sequence of Anopheles maculatus species B.</title>
        <authorList>
            <consortium name="The Broad Institute Genomics Platform"/>
            <person name="Neafsey D.E."/>
            <person name="Besansky N."/>
            <person name="Howell P."/>
            <person name="Walton C."/>
            <person name="Young S.K."/>
            <person name="Zeng Q."/>
            <person name="Gargeya S."/>
            <person name="Fitzgerald M."/>
            <person name="Haas B."/>
            <person name="Abouelleil A."/>
            <person name="Allen A.W."/>
            <person name="Alvarado L."/>
            <person name="Arachchi H.M."/>
            <person name="Berlin A.M."/>
            <person name="Chapman S.B."/>
            <person name="Gainer-Dewar J."/>
            <person name="Goldberg J."/>
            <person name="Griggs A."/>
            <person name="Gujja S."/>
            <person name="Hansen M."/>
            <person name="Howarth C."/>
            <person name="Imamovic A."/>
            <person name="Ireland A."/>
            <person name="Larimer J."/>
            <person name="McCowan C."/>
            <person name="Murphy C."/>
            <person name="Pearson M."/>
            <person name="Poon T.W."/>
            <person name="Priest M."/>
            <person name="Roberts A."/>
            <person name="Saif S."/>
            <person name="Shea T."/>
            <person name="Sisk P."/>
            <person name="Sykes S."/>
            <person name="Wortman J."/>
            <person name="Nusbaum C."/>
            <person name="Birren B."/>
        </authorList>
    </citation>
    <scope>NUCLEOTIDE SEQUENCE [LARGE SCALE GENOMIC DNA]</scope>
    <source>
        <strain evidence="3">maculatus3</strain>
    </source>
</reference>
<dbReference type="EnsemblMetazoa" id="AMAM000912-RA">
    <property type="protein sequence ID" value="AMAM000912-PA"/>
    <property type="gene ID" value="AMAM000912"/>
</dbReference>
<dbReference type="Proteomes" id="UP000075901">
    <property type="component" value="Unassembled WGS sequence"/>
</dbReference>
<organism evidence="2 3">
    <name type="scientific">Anopheles maculatus</name>
    <dbReference type="NCBI Taxonomy" id="74869"/>
    <lineage>
        <taxon>Eukaryota</taxon>
        <taxon>Metazoa</taxon>
        <taxon>Ecdysozoa</taxon>
        <taxon>Arthropoda</taxon>
        <taxon>Hexapoda</taxon>
        <taxon>Insecta</taxon>
        <taxon>Pterygota</taxon>
        <taxon>Neoptera</taxon>
        <taxon>Endopterygota</taxon>
        <taxon>Diptera</taxon>
        <taxon>Nematocera</taxon>
        <taxon>Culicoidea</taxon>
        <taxon>Culicidae</taxon>
        <taxon>Anophelinae</taxon>
        <taxon>Anopheles</taxon>
        <taxon>Anopheles maculatus group</taxon>
    </lineage>
</organism>
<sequence>MVVSGEIGGVYQCIVKRKLFSAIVSKRELLPPLVPFGSLVSTAAPVASRGNCRSYTTGRPRMVVSKEGKRRRKVSAIAQAGGGSSNPSSGSSGANGPSIATVAAERDLSPPEIPKRPKVHAQRKFAQGQGTASSSYLSYSSAPPTPGKDGANRASHSGTGNGTTPTVPGSGTGSETNPSQVPELLPNMRPNTEDFLTFLCFRGTPVLPPALDFFNKTNSTAGNSSGSGGRHSSAAGGSGSSKLKAQQQSRTA</sequence>
<feature type="region of interest" description="Disordered" evidence="1">
    <location>
        <begin position="64"/>
        <end position="189"/>
    </location>
</feature>
<proteinExistence type="predicted"/>
<keyword evidence="3" id="KW-1185">Reference proteome</keyword>
<evidence type="ECO:0000313" key="2">
    <source>
        <dbReference type="EnsemblMetazoa" id="AMAM000912-PA"/>
    </source>
</evidence>
<accession>A0A182S6Z2</accession>
<reference evidence="2" key="2">
    <citation type="submission" date="2020-05" db="UniProtKB">
        <authorList>
            <consortium name="EnsemblMetazoa"/>
        </authorList>
    </citation>
    <scope>IDENTIFICATION</scope>
    <source>
        <strain evidence="2">maculatus3</strain>
    </source>
</reference>
<evidence type="ECO:0000256" key="1">
    <source>
        <dbReference type="SAM" id="MobiDB-lite"/>
    </source>
</evidence>
<feature type="region of interest" description="Disordered" evidence="1">
    <location>
        <begin position="216"/>
        <end position="252"/>
    </location>
</feature>
<evidence type="ECO:0000313" key="3">
    <source>
        <dbReference type="Proteomes" id="UP000075901"/>
    </source>
</evidence>
<feature type="compositionally biased region" description="Polar residues" evidence="1">
    <location>
        <begin position="243"/>
        <end position="252"/>
    </location>
</feature>